<keyword evidence="2" id="KW-1185">Reference proteome</keyword>
<gene>
    <name evidence="1" type="ORF">E4582_05090</name>
</gene>
<organism evidence="1 2">
    <name type="scientific">Luteimonas yindakuii</name>
    <dbReference type="NCBI Taxonomy" id="2565782"/>
    <lineage>
        <taxon>Bacteria</taxon>
        <taxon>Pseudomonadati</taxon>
        <taxon>Pseudomonadota</taxon>
        <taxon>Gammaproteobacteria</taxon>
        <taxon>Lysobacterales</taxon>
        <taxon>Lysobacteraceae</taxon>
        <taxon>Luteimonas</taxon>
    </lineage>
</organism>
<evidence type="ECO:0000313" key="1">
    <source>
        <dbReference type="EMBL" id="TKS54203.1"/>
    </source>
</evidence>
<reference evidence="1 2" key="1">
    <citation type="submission" date="2019-01" db="EMBL/GenBank/DDBJ databases">
        <authorList>
            <person name="Zhang S."/>
        </authorList>
    </citation>
    <scope>NUCLEOTIDE SEQUENCE [LARGE SCALE GENOMIC DNA]</scope>
    <source>
        <strain evidence="1 2">1626</strain>
    </source>
</reference>
<proteinExistence type="predicted"/>
<sequence>MDFYGFDRAAAVAHCDSLALGRAGRETSAICSWNRVRPEHVIDLLDRAAPEARADGRNLTALITRMPWRIRDQPVAQGGARLVNNVREIEVSVASRTWRLHCTETPSLKLERIST</sequence>
<dbReference type="RefSeq" id="WP_134673585.1">
    <property type="nucleotide sequence ID" value="NZ_SPUH01000001.1"/>
</dbReference>
<dbReference type="Proteomes" id="UP000298681">
    <property type="component" value="Unassembled WGS sequence"/>
</dbReference>
<dbReference type="AlphaFoldDB" id="A0A4Z1RDG5"/>
<comment type="caution">
    <text evidence="1">The sequence shown here is derived from an EMBL/GenBank/DDBJ whole genome shotgun (WGS) entry which is preliminary data.</text>
</comment>
<evidence type="ECO:0000313" key="2">
    <source>
        <dbReference type="Proteomes" id="UP000298681"/>
    </source>
</evidence>
<protein>
    <submittedName>
        <fullName evidence="1">Uncharacterized protein</fullName>
    </submittedName>
</protein>
<accession>A0A4Z1RDG5</accession>
<dbReference type="EMBL" id="SPUH01000001">
    <property type="protein sequence ID" value="TKS54203.1"/>
    <property type="molecule type" value="Genomic_DNA"/>
</dbReference>
<name>A0A4Z1RDG5_9GAMM</name>